<dbReference type="PANTHER" id="PTHR11846:SF0">
    <property type="entry name" value="ADENYLOSUCCINATE SYNTHETASE"/>
    <property type="match status" value="1"/>
</dbReference>
<dbReference type="PANTHER" id="PTHR11846">
    <property type="entry name" value="ADENYLOSUCCINATE SYNTHETASE"/>
    <property type="match status" value="1"/>
</dbReference>
<feature type="active site" evidence="9">
    <location>
        <position position="141"/>
    </location>
</feature>
<feature type="binding site" evidence="8">
    <location>
        <begin position="300"/>
        <end position="306"/>
    </location>
    <ligand>
        <name>substrate</name>
    </ligand>
</feature>
<dbReference type="InterPro" id="IPR033128">
    <property type="entry name" value="Adenylosuccin_syn_Lys_AS"/>
</dbReference>
<dbReference type="AlphaFoldDB" id="A0A1H7WZ74"/>
<feature type="binding site" evidence="8">
    <location>
        <begin position="40"/>
        <end position="42"/>
    </location>
    <ligand>
        <name>GTP</name>
        <dbReference type="ChEBI" id="CHEBI:37565"/>
    </ligand>
</feature>
<dbReference type="EC" id="6.3.4.4" evidence="8 10"/>
<feature type="binding site" description="in other chain" evidence="8">
    <location>
        <position position="130"/>
    </location>
    <ligand>
        <name>IMP</name>
        <dbReference type="ChEBI" id="CHEBI:58053"/>
        <note>ligand shared between dimeric partners</note>
    </ligand>
</feature>
<evidence type="ECO:0000256" key="8">
    <source>
        <dbReference type="HAMAP-Rule" id="MF_00011"/>
    </source>
</evidence>
<feature type="binding site" evidence="8">
    <location>
        <begin position="332"/>
        <end position="334"/>
    </location>
    <ligand>
        <name>GTP</name>
        <dbReference type="ChEBI" id="CHEBI:37565"/>
    </ligand>
</feature>
<evidence type="ECO:0000256" key="7">
    <source>
        <dbReference type="ARBA" id="ARBA00023134"/>
    </source>
</evidence>
<evidence type="ECO:0000256" key="5">
    <source>
        <dbReference type="ARBA" id="ARBA00022755"/>
    </source>
</evidence>
<dbReference type="SUPFAM" id="SSF52540">
    <property type="entry name" value="P-loop containing nucleoside triphosphate hydrolases"/>
    <property type="match status" value="1"/>
</dbReference>
<evidence type="ECO:0000256" key="3">
    <source>
        <dbReference type="ARBA" id="ARBA00022723"/>
    </source>
</evidence>
<dbReference type="SMART" id="SM00788">
    <property type="entry name" value="Adenylsucc_synt"/>
    <property type="match status" value="1"/>
</dbReference>
<dbReference type="InterPro" id="IPR001114">
    <property type="entry name" value="Adenylosuccinate_synthetase"/>
</dbReference>
<dbReference type="GO" id="GO:0000287">
    <property type="term" value="F:magnesium ion binding"/>
    <property type="evidence" value="ECO:0007669"/>
    <property type="project" value="UniProtKB-UniRule"/>
</dbReference>
<feature type="binding site" description="in other chain" evidence="8">
    <location>
        <begin position="38"/>
        <end position="41"/>
    </location>
    <ligand>
        <name>IMP</name>
        <dbReference type="ChEBI" id="CHEBI:58053"/>
        <note>ligand shared between dimeric partners</note>
    </ligand>
</feature>
<feature type="binding site" evidence="8">
    <location>
        <position position="40"/>
    </location>
    <ligand>
        <name>Mg(2+)</name>
        <dbReference type="ChEBI" id="CHEBI:18420"/>
    </ligand>
</feature>
<dbReference type="STRING" id="43775.SAMN04489760_108120"/>
<keyword evidence="7 8" id="KW-0342">GTP-binding</keyword>
<evidence type="ECO:0000256" key="6">
    <source>
        <dbReference type="ARBA" id="ARBA00022842"/>
    </source>
</evidence>
<feature type="active site" description="Proton acceptor" evidence="8">
    <location>
        <position position="13"/>
    </location>
</feature>
<feature type="binding site" description="in other chain" evidence="8">
    <location>
        <position position="225"/>
    </location>
    <ligand>
        <name>IMP</name>
        <dbReference type="ChEBI" id="CHEBI:58053"/>
        <note>ligand shared between dimeric partners</note>
    </ligand>
</feature>
<proteinExistence type="inferred from homology"/>
<feature type="binding site" description="in other chain" evidence="8">
    <location>
        <begin position="13"/>
        <end position="16"/>
    </location>
    <ligand>
        <name>IMP</name>
        <dbReference type="ChEBI" id="CHEBI:58053"/>
        <note>ligand shared between dimeric partners</note>
    </ligand>
</feature>
<organism evidence="11 12">
    <name type="scientific">Syntrophus gentianae</name>
    <dbReference type="NCBI Taxonomy" id="43775"/>
    <lineage>
        <taxon>Bacteria</taxon>
        <taxon>Pseudomonadati</taxon>
        <taxon>Thermodesulfobacteriota</taxon>
        <taxon>Syntrophia</taxon>
        <taxon>Syntrophales</taxon>
        <taxon>Syntrophaceae</taxon>
        <taxon>Syntrophus</taxon>
    </lineage>
</organism>
<dbReference type="InterPro" id="IPR042110">
    <property type="entry name" value="Adenylosuccinate_synth_dom2"/>
</dbReference>
<evidence type="ECO:0000256" key="10">
    <source>
        <dbReference type="RuleBase" id="RU000520"/>
    </source>
</evidence>
<dbReference type="CDD" id="cd03108">
    <property type="entry name" value="AdSS"/>
    <property type="match status" value="1"/>
</dbReference>
<evidence type="ECO:0000256" key="2">
    <source>
        <dbReference type="ARBA" id="ARBA00022598"/>
    </source>
</evidence>
<feature type="binding site" evidence="8">
    <location>
        <position position="306"/>
    </location>
    <ligand>
        <name>GTP</name>
        <dbReference type="ChEBI" id="CHEBI:37565"/>
    </ligand>
</feature>
<dbReference type="OrthoDB" id="9807553at2"/>
<evidence type="ECO:0000256" key="4">
    <source>
        <dbReference type="ARBA" id="ARBA00022741"/>
    </source>
</evidence>
<comment type="similarity">
    <text evidence="8 10">Belongs to the adenylosuccinate synthetase family.</text>
</comment>
<dbReference type="GO" id="GO:0046040">
    <property type="term" value="P:IMP metabolic process"/>
    <property type="evidence" value="ECO:0007669"/>
    <property type="project" value="TreeGrafter"/>
</dbReference>
<dbReference type="UniPathway" id="UPA00075">
    <property type="reaction ID" value="UER00335"/>
</dbReference>
<dbReference type="InterPro" id="IPR018220">
    <property type="entry name" value="Adenylosuccin_syn_GTP-bd"/>
</dbReference>
<feature type="binding site" evidence="8">
    <location>
        <begin position="12"/>
        <end position="18"/>
    </location>
    <ligand>
        <name>GTP</name>
        <dbReference type="ChEBI" id="CHEBI:37565"/>
    </ligand>
</feature>
<dbReference type="RefSeq" id="WP_093883119.1">
    <property type="nucleotide sequence ID" value="NZ_FOBS01000008.1"/>
</dbReference>
<dbReference type="PROSITE" id="PS00513">
    <property type="entry name" value="ADENYLOSUCCIN_SYN_2"/>
    <property type="match status" value="1"/>
</dbReference>
<keyword evidence="8" id="KW-0963">Cytoplasm</keyword>
<dbReference type="Proteomes" id="UP000198744">
    <property type="component" value="Unassembled WGS sequence"/>
</dbReference>
<evidence type="ECO:0000313" key="11">
    <source>
        <dbReference type="EMBL" id="SEM26833.1"/>
    </source>
</evidence>
<feature type="binding site" evidence="8">
    <location>
        <position position="144"/>
    </location>
    <ligand>
        <name>IMP</name>
        <dbReference type="ChEBI" id="CHEBI:58053"/>
        <note>ligand shared between dimeric partners</note>
    </ligand>
</feature>
<feature type="binding site" description="in other chain" evidence="8">
    <location>
        <position position="240"/>
    </location>
    <ligand>
        <name>IMP</name>
        <dbReference type="ChEBI" id="CHEBI:58053"/>
        <note>ligand shared between dimeric partners</note>
    </ligand>
</feature>
<name>A0A1H7WZ74_9BACT</name>
<keyword evidence="3 8" id="KW-0479">Metal-binding</keyword>
<dbReference type="PROSITE" id="PS01266">
    <property type="entry name" value="ADENYLOSUCCIN_SYN_1"/>
    <property type="match status" value="1"/>
</dbReference>
<keyword evidence="4 8" id="KW-0547">Nucleotide-binding</keyword>
<gene>
    <name evidence="8" type="primary">purA</name>
    <name evidence="11" type="ORF">SAMN04489760_108120</name>
</gene>
<evidence type="ECO:0000256" key="9">
    <source>
        <dbReference type="PROSITE-ProRule" id="PRU10134"/>
    </source>
</evidence>
<comment type="subcellular location">
    <subcellularLocation>
        <location evidence="8">Cytoplasm</location>
    </subcellularLocation>
</comment>
<evidence type="ECO:0000313" key="12">
    <source>
        <dbReference type="Proteomes" id="UP000198744"/>
    </source>
</evidence>
<dbReference type="Gene3D" id="1.10.300.10">
    <property type="entry name" value="Adenylosuccinate Synthetase, subunit A, domain 2"/>
    <property type="match status" value="1"/>
</dbReference>
<dbReference type="NCBIfam" id="NF002223">
    <property type="entry name" value="PRK01117.1"/>
    <property type="match status" value="1"/>
</dbReference>
<dbReference type="GO" id="GO:0005525">
    <property type="term" value="F:GTP binding"/>
    <property type="evidence" value="ECO:0007669"/>
    <property type="project" value="UniProtKB-UniRule"/>
</dbReference>
<feature type="binding site" evidence="8">
    <location>
        <position position="13"/>
    </location>
    <ligand>
        <name>Mg(2+)</name>
        <dbReference type="ChEBI" id="CHEBI:18420"/>
    </ligand>
</feature>
<feature type="binding site" description="in other chain" evidence="8">
    <location>
        <position position="304"/>
    </location>
    <ligand>
        <name>IMP</name>
        <dbReference type="ChEBI" id="CHEBI:58053"/>
        <note>ligand shared between dimeric partners</note>
    </ligand>
</feature>
<keyword evidence="12" id="KW-1185">Reference proteome</keyword>
<comment type="cofactor">
    <cofactor evidence="8">
        <name>Mg(2+)</name>
        <dbReference type="ChEBI" id="CHEBI:18420"/>
    </cofactor>
    <text evidence="8">Binds 1 Mg(2+) ion per subunit.</text>
</comment>
<comment type="subunit">
    <text evidence="1 8">Homodimer.</text>
</comment>
<dbReference type="GO" id="GO:0044208">
    <property type="term" value="P:'de novo' AMP biosynthetic process"/>
    <property type="evidence" value="ECO:0007669"/>
    <property type="project" value="UniProtKB-UniRule"/>
</dbReference>
<dbReference type="InterPro" id="IPR042109">
    <property type="entry name" value="Adenylosuccinate_synth_dom1"/>
</dbReference>
<dbReference type="Gene3D" id="3.40.440.10">
    <property type="entry name" value="Adenylosuccinate Synthetase, subunit A, domain 1"/>
    <property type="match status" value="1"/>
</dbReference>
<dbReference type="HAMAP" id="MF_00011">
    <property type="entry name" value="Adenylosucc_synth"/>
    <property type="match status" value="1"/>
</dbReference>
<dbReference type="EMBL" id="FOBS01000008">
    <property type="protein sequence ID" value="SEM26833.1"/>
    <property type="molecule type" value="Genomic_DNA"/>
</dbReference>
<dbReference type="NCBIfam" id="TIGR00184">
    <property type="entry name" value="purA"/>
    <property type="match status" value="1"/>
</dbReference>
<comment type="function">
    <text evidence="8">Plays an important role in the de novo pathway of purine nucleotide biosynthesis. Catalyzes the first committed step in the biosynthesis of AMP from IMP.</text>
</comment>
<dbReference type="FunFam" id="1.10.300.10:FF:000001">
    <property type="entry name" value="Adenylosuccinate synthetase"/>
    <property type="match status" value="1"/>
</dbReference>
<dbReference type="FunFam" id="3.90.170.10:FF:000001">
    <property type="entry name" value="Adenylosuccinate synthetase"/>
    <property type="match status" value="1"/>
</dbReference>
<evidence type="ECO:0000256" key="1">
    <source>
        <dbReference type="ARBA" id="ARBA00011738"/>
    </source>
</evidence>
<reference evidence="11 12" key="1">
    <citation type="submission" date="2016-10" db="EMBL/GenBank/DDBJ databases">
        <authorList>
            <person name="de Groot N.N."/>
        </authorList>
    </citation>
    <scope>NUCLEOTIDE SEQUENCE [LARGE SCALE GENOMIC DNA]</scope>
    <source>
        <strain evidence="11 12">DSM 8423</strain>
    </source>
</reference>
<accession>A0A1H7WZ74</accession>
<dbReference type="GO" id="GO:0005737">
    <property type="term" value="C:cytoplasm"/>
    <property type="evidence" value="ECO:0007669"/>
    <property type="project" value="UniProtKB-SubCell"/>
</dbReference>
<dbReference type="InterPro" id="IPR027417">
    <property type="entry name" value="P-loop_NTPase"/>
</dbReference>
<comment type="pathway">
    <text evidence="8 10">Purine metabolism; AMP biosynthesis via de novo pathway; AMP from IMP: step 1/2.</text>
</comment>
<feature type="binding site" evidence="8">
    <location>
        <begin position="415"/>
        <end position="417"/>
    </location>
    <ligand>
        <name>GTP</name>
        <dbReference type="ChEBI" id="CHEBI:37565"/>
    </ligand>
</feature>
<sequence length="432" mass="47414">MANVVVVGTQWGDEGKGKIVDRYAKDAQVIARFQGGNNAGHTLVVKGEQTILHLIPSGILHNSKVCIIGNGVVVDPKVLIEEIESLKNRGLFPPDTRLFVSEKAHTIMPYHRQVDLAREAHKSGKKIGTTGRGIGPAYEDKISRVGIRICDLLDESLFREKLALNVEEKNFYLTRLFGEEPIKEQEIFDEYRGYAEKIRPYVADTSLILEQEIKLGKSILFEGAQGCHLDIEHGTYPFVTSSSTVAGNASCGTGIGPSSLHEVVGICKAYTTRVGEGPFLTELNDEIGNRLQQVGQEFGATTGRKRRCGWLDMVLVRQAVRVSGITGLAITKLDVLTGLKTLKLCVGYQSDSALYPESVPPTPNLLNSCKPVYEEMEGWTEDIRNARQIDELPVNARRYLGRLETLAGVPVILVSVGAGREETIVLKNPFSA</sequence>
<feature type="active site" description="Proton donor" evidence="8">
    <location>
        <position position="41"/>
    </location>
</feature>
<keyword evidence="6 8" id="KW-0460">Magnesium</keyword>
<dbReference type="Pfam" id="PF00709">
    <property type="entry name" value="Adenylsucc_synt"/>
    <property type="match status" value="1"/>
</dbReference>
<dbReference type="Gene3D" id="3.90.170.10">
    <property type="entry name" value="Adenylosuccinate Synthetase, subunit A, domain 3"/>
    <property type="match status" value="1"/>
</dbReference>
<dbReference type="GO" id="GO:0004019">
    <property type="term" value="F:adenylosuccinate synthase activity"/>
    <property type="evidence" value="ECO:0007669"/>
    <property type="project" value="UniProtKB-UniRule"/>
</dbReference>
<dbReference type="InterPro" id="IPR042111">
    <property type="entry name" value="Adenylosuccinate_synth_dom3"/>
</dbReference>
<keyword evidence="5 8" id="KW-0658">Purine biosynthesis</keyword>
<protein>
    <recommendedName>
        <fullName evidence="8 10">Adenylosuccinate synthetase</fullName>
        <shortName evidence="8">AMPSase</shortName>
        <shortName evidence="8">AdSS</shortName>
        <ecNumber evidence="8 10">6.3.4.4</ecNumber>
    </recommendedName>
    <alternativeName>
        <fullName evidence="8">IMP--aspartate ligase</fullName>
    </alternativeName>
</protein>
<comment type="catalytic activity">
    <reaction evidence="8 10">
        <text>IMP + L-aspartate + GTP = N(6)-(1,2-dicarboxyethyl)-AMP + GDP + phosphate + 2 H(+)</text>
        <dbReference type="Rhea" id="RHEA:15753"/>
        <dbReference type="ChEBI" id="CHEBI:15378"/>
        <dbReference type="ChEBI" id="CHEBI:29991"/>
        <dbReference type="ChEBI" id="CHEBI:37565"/>
        <dbReference type="ChEBI" id="CHEBI:43474"/>
        <dbReference type="ChEBI" id="CHEBI:57567"/>
        <dbReference type="ChEBI" id="CHEBI:58053"/>
        <dbReference type="ChEBI" id="CHEBI:58189"/>
        <dbReference type="EC" id="6.3.4.4"/>
    </reaction>
</comment>
<keyword evidence="2 8" id="KW-0436">Ligase</keyword>